<dbReference type="RefSeq" id="WP_166094535.1">
    <property type="nucleotide sequence ID" value="NZ_CP049871.1"/>
</dbReference>
<reference evidence="1 2" key="1">
    <citation type="submission" date="2020-03" db="EMBL/GenBank/DDBJ databases">
        <title>Sphingomonas sp. nov., isolated from fish.</title>
        <authorList>
            <person name="Hyun D.-W."/>
            <person name="Bae J.-W."/>
        </authorList>
    </citation>
    <scope>NUCLEOTIDE SEQUENCE [LARGE SCALE GENOMIC DNA]</scope>
    <source>
        <strain evidence="1 2">HDW15C</strain>
    </source>
</reference>
<keyword evidence="2" id="KW-1185">Reference proteome</keyword>
<organism evidence="1 2">
    <name type="scientific">Sphingomonas sinipercae</name>
    <dbReference type="NCBI Taxonomy" id="2714944"/>
    <lineage>
        <taxon>Bacteria</taxon>
        <taxon>Pseudomonadati</taxon>
        <taxon>Pseudomonadota</taxon>
        <taxon>Alphaproteobacteria</taxon>
        <taxon>Sphingomonadales</taxon>
        <taxon>Sphingomonadaceae</taxon>
        <taxon>Sphingomonas</taxon>
    </lineage>
</organism>
<gene>
    <name evidence="1" type="ORF">G7078_07295</name>
</gene>
<sequence>MPSPRLVPKNVIKLALRSQSVELKSYASFEREFQKALGCDLDYARRLLNGTRLLRERHRELIRELLRLPTLDFDATPRDIAVQLNLSSKDALSVMSGGLPGLEFAARTRDLTALSRLSDLVSGYWELVFWSFSRTDTQALSRELCVIERPDEAGLLPCTVHDVNFTYRGVVFPVMSHLYFMVEKEHLFDEVVVYLTNRPERAPPVLRGISLGLSGGVDEIRSHPTASRCTFRYLGRTAADVRIRFPEAPDDETDLLDFLRREVPRYLTQAELAELSTEQLAALQVSRLDNSVPPNAIPFVLQAKD</sequence>
<dbReference type="AlphaFoldDB" id="A0A6G7ZNW1"/>
<evidence type="ECO:0000313" key="2">
    <source>
        <dbReference type="Proteomes" id="UP000502502"/>
    </source>
</evidence>
<dbReference type="Proteomes" id="UP000502502">
    <property type="component" value="Chromosome"/>
</dbReference>
<name>A0A6G7ZNW1_9SPHN</name>
<proteinExistence type="predicted"/>
<accession>A0A6G7ZNW1</accession>
<protein>
    <submittedName>
        <fullName evidence="1">Uncharacterized protein</fullName>
    </submittedName>
</protein>
<dbReference type="KEGG" id="ssin:G7078_07295"/>
<dbReference type="EMBL" id="CP049871">
    <property type="protein sequence ID" value="QIL02612.1"/>
    <property type="molecule type" value="Genomic_DNA"/>
</dbReference>
<evidence type="ECO:0000313" key="1">
    <source>
        <dbReference type="EMBL" id="QIL02612.1"/>
    </source>
</evidence>